<dbReference type="EMBL" id="JACIDC010000014">
    <property type="protein sequence ID" value="MBB4041773.1"/>
    <property type="molecule type" value="Genomic_DNA"/>
</dbReference>
<proteinExistence type="predicted"/>
<dbReference type="AlphaFoldDB" id="A0A7W6N912"/>
<evidence type="ECO:0000313" key="3">
    <source>
        <dbReference type="Proteomes" id="UP000519439"/>
    </source>
</evidence>
<name>A0A7W6N912_9HYPH</name>
<accession>A0A7W6N912</accession>
<dbReference type="Proteomes" id="UP000519439">
    <property type="component" value="Unassembled WGS sequence"/>
</dbReference>
<keyword evidence="3" id="KW-1185">Reference proteome</keyword>
<organism evidence="2 3">
    <name type="scientific">Microvirga flocculans</name>
    <dbReference type="NCBI Taxonomy" id="217168"/>
    <lineage>
        <taxon>Bacteria</taxon>
        <taxon>Pseudomonadati</taxon>
        <taxon>Pseudomonadota</taxon>
        <taxon>Alphaproteobacteria</taxon>
        <taxon>Hyphomicrobiales</taxon>
        <taxon>Methylobacteriaceae</taxon>
        <taxon>Microvirga</taxon>
    </lineage>
</organism>
<reference evidence="2 3" key="1">
    <citation type="submission" date="2020-08" db="EMBL/GenBank/DDBJ databases">
        <title>Genomic Encyclopedia of Type Strains, Phase IV (KMG-IV): sequencing the most valuable type-strain genomes for metagenomic binning, comparative biology and taxonomic classification.</title>
        <authorList>
            <person name="Goeker M."/>
        </authorList>
    </citation>
    <scope>NUCLEOTIDE SEQUENCE [LARGE SCALE GENOMIC DNA]</scope>
    <source>
        <strain evidence="2 3">DSM 15743</strain>
    </source>
</reference>
<feature type="signal peptide" evidence="1">
    <location>
        <begin position="1"/>
        <end position="23"/>
    </location>
</feature>
<comment type="caution">
    <text evidence="2">The sequence shown here is derived from an EMBL/GenBank/DDBJ whole genome shotgun (WGS) entry which is preliminary data.</text>
</comment>
<keyword evidence="1" id="KW-0732">Signal</keyword>
<evidence type="ECO:0000256" key="1">
    <source>
        <dbReference type="SAM" id="SignalP"/>
    </source>
</evidence>
<protein>
    <recommendedName>
        <fullName evidence="4">Secreted protein</fullName>
    </recommendedName>
</protein>
<feature type="chain" id="PRO_5031139697" description="Secreted protein" evidence="1">
    <location>
        <begin position="24"/>
        <end position="146"/>
    </location>
</feature>
<evidence type="ECO:0008006" key="4">
    <source>
        <dbReference type="Google" id="ProtNLM"/>
    </source>
</evidence>
<sequence length="146" mass="15323">MRTLMIISTAGFIVFTGLGATQAQQPNPVQGTPGSLFPFAAPHEVQIINGVPCRTVYDRQMRIRVPVQCAGGVPVRRVDVGTTGSTGPATRGGVPIAGTPGSLFPYAAPHEIRMINGVPCRTIYDRQSKTRVPVACAGDVAVPGVR</sequence>
<gene>
    <name evidence="2" type="ORF">GGR34_003454</name>
</gene>
<evidence type="ECO:0000313" key="2">
    <source>
        <dbReference type="EMBL" id="MBB4041773.1"/>
    </source>
</evidence>